<accession>A0A2P2PC07</accession>
<name>A0A2P2PC07_RHIMU</name>
<organism evidence="1">
    <name type="scientific">Rhizophora mucronata</name>
    <name type="common">Asiatic mangrove</name>
    <dbReference type="NCBI Taxonomy" id="61149"/>
    <lineage>
        <taxon>Eukaryota</taxon>
        <taxon>Viridiplantae</taxon>
        <taxon>Streptophyta</taxon>
        <taxon>Embryophyta</taxon>
        <taxon>Tracheophyta</taxon>
        <taxon>Spermatophyta</taxon>
        <taxon>Magnoliopsida</taxon>
        <taxon>eudicotyledons</taxon>
        <taxon>Gunneridae</taxon>
        <taxon>Pentapetalae</taxon>
        <taxon>rosids</taxon>
        <taxon>fabids</taxon>
        <taxon>Malpighiales</taxon>
        <taxon>Rhizophoraceae</taxon>
        <taxon>Rhizophora</taxon>
    </lineage>
</organism>
<proteinExistence type="predicted"/>
<reference evidence="1" key="1">
    <citation type="submission" date="2018-02" db="EMBL/GenBank/DDBJ databases">
        <title>Rhizophora mucronata_Transcriptome.</title>
        <authorList>
            <person name="Meera S.P."/>
            <person name="Sreeshan A."/>
            <person name="Augustine A."/>
        </authorList>
    </citation>
    <scope>NUCLEOTIDE SEQUENCE</scope>
    <source>
        <tissue evidence="1">Leaf</tissue>
    </source>
</reference>
<evidence type="ECO:0000313" key="1">
    <source>
        <dbReference type="EMBL" id="MBX52265.1"/>
    </source>
</evidence>
<dbReference type="EMBL" id="GGEC01071781">
    <property type="protein sequence ID" value="MBX52265.1"/>
    <property type="molecule type" value="Transcribed_RNA"/>
</dbReference>
<sequence>MVLICNHFVIYHNAYKSNRTSLVLEPEMCPEKLRY</sequence>
<dbReference type="AlphaFoldDB" id="A0A2P2PC07"/>
<protein>
    <submittedName>
        <fullName evidence="1">Uncharacterized protein</fullName>
    </submittedName>
</protein>